<evidence type="ECO:0000313" key="2">
    <source>
        <dbReference type="Proteomes" id="UP000242313"/>
    </source>
</evidence>
<protein>
    <submittedName>
        <fullName evidence="1">Uncharacterized protein</fullName>
    </submittedName>
</protein>
<comment type="caution">
    <text evidence="1">The sequence shown here is derived from an EMBL/GenBank/DDBJ whole genome shotgun (WGS) entry which is preliminary data.</text>
</comment>
<organism evidence="1 2">
    <name type="scientific">Pseudomonas abyssi</name>
    <dbReference type="NCBI Taxonomy" id="170540"/>
    <lineage>
        <taxon>Bacteria</taxon>
        <taxon>Pseudomonadati</taxon>
        <taxon>Pseudomonadota</taxon>
        <taxon>Gammaproteobacteria</taxon>
        <taxon>Pseudomonadales</taxon>
        <taxon>Pseudomonadaceae</taxon>
        <taxon>Pseudomonas</taxon>
    </lineage>
</organism>
<proteinExistence type="predicted"/>
<accession>A0A2A3MM21</accession>
<dbReference type="Proteomes" id="UP000242313">
    <property type="component" value="Unassembled WGS sequence"/>
</dbReference>
<reference evidence="1 2" key="1">
    <citation type="submission" date="2017-09" db="EMBL/GenBank/DDBJ databases">
        <title>Pseudomonas abyssi sp. nov. isolated from Abyssopelagic Water.</title>
        <authorList>
            <person name="Wei Y."/>
        </authorList>
    </citation>
    <scope>NUCLEOTIDE SEQUENCE [LARGE SCALE GENOMIC DNA]</scope>
    <source>
        <strain evidence="1 2">MT5</strain>
    </source>
</reference>
<sequence>MSGWSRWVVGDPMLADPTLDALRATLPAVPCGEAVLQRLESGELHCRLVLYFSPGLQDVAQCYGAAPCAAPARDGLSLITGDPALLKAP</sequence>
<name>A0A2A3MM21_9PSED</name>
<gene>
    <name evidence="1" type="ORF">CNQ84_04465</name>
</gene>
<evidence type="ECO:0000313" key="1">
    <source>
        <dbReference type="EMBL" id="PBK05757.1"/>
    </source>
</evidence>
<keyword evidence="2" id="KW-1185">Reference proteome</keyword>
<dbReference type="RefSeq" id="WP_096003696.1">
    <property type="nucleotide sequence ID" value="NZ_NTMR01000003.1"/>
</dbReference>
<dbReference type="EMBL" id="NTMR01000003">
    <property type="protein sequence ID" value="PBK05757.1"/>
    <property type="molecule type" value="Genomic_DNA"/>
</dbReference>
<dbReference type="AlphaFoldDB" id="A0A2A3MM21"/>